<comment type="caution">
    <text evidence="2">The sequence shown here is derived from an EMBL/GenBank/DDBJ whole genome shotgun (WGS) entry which is preliminary data.</text>
</comment>
<dbReference type="Proteomes" id="UP000635477">
    <property type="component" value="Unassembled WGS sequence"/>
</dbReference>
<reference evidence="2" key="1">
    <citation type="journal article" date="2020" name="BMC Genomics">
        <title>Correction to: Identification and distribution of gene clusters required for synthesis of sphingolipid metabolism inhibitors in diverse species of the filamentous fungus Fusarium.</title>
        <authorList>
            <person name="Kim H.S."/>
            <person name="Lohmar J.M."/>
            <person name="Busman M."/>
            <person name="Brown D.W."/>
            <person name="Naumann T.A."/>
            <person name="Divon H.H."/>
            <person name="Lysoe E."/>
            <person name="Uhlig S."/>
            <person name="Proctor R.H."/>
        </authorList>
    </citation>
    <scope>NUCLEOTIDE SEQUENCE</scope>
    <source>
        <strain evidence="2">NRRL 22465</strain>
    </source>
</reference>
<protein>
    <recommendedName>
        <fullName evidence="4">Peptidase S8/S53 domain-containing protein</fullName>
    </recommendedName>
</protein>
<organism evidence="2 3">
    <name type="scientific">Fusarium zealandicum</name>
    <dbReference type="NCBI Taxonomy" id="1053134"/>
    <lineage>
        <taxon>Eukaryota</taxon>
        <taxon>Fungi</taxon>
        <taxon>Dikarya</taxon>
        <taxon>Ascomycota</taxon>
        <taxon>Pezizomycotina</taxon>
        <taxon>Sordariomycetes</taxon>
        <taxon>Hypocreomycetidae</taxon>
        <taxon>Hypocreales</taxon>
        <taxon>Nectriaceae</taxon>
        <taxon>Fusarium</taxon>
        <taxon>Fusarium staphyleae species complex</taxon>
    </lineage>
</organism>
<keyword evidence="1" id="KW-0812">Transmembrane</keyword>
<reference evidence="2" key="2">
    <citation type="submission" date="2020-05" db="EMBL/GenBank/DDBJ databases">
        <authorList>
            <person name="Kim H.-S."/>
            <person name="Proctor R.H."/>
            <person name="Brown D.W."/>
        </authorList>
    </citation>
    <scope>NUCLEOTIDE SEQUENCE</scope>
    <source>
        <strain evidence="2">NRRL 22465</strain>
    </source>
</reference>
<evidence type="ECO:0000313" key="3">
    <source>
        <dbReference type="Proteomes" id="UP000635477"/>
    </source>
</evidence>
<dbReference type="Gene3D" id="3.40.50.200">
    <property type="entry name" value="Peptidase S8/S53 domain"/>
    <property type="match status" value="1"/>
</dbReference>
<keyword evidence="1" id="KW-0472">Membrane</keyword>
<proteinExistence type="predicted"/>
<evidence type="ECO:0000256" key="1">
    <source>
        <dbReference type="SAM" id="Phobius"/>
    </source>
</evidence>
<name>A0A8H4UHQ8_9HYPO</name>
<feature type="transmembrane region" description="Helical" evidence="1">
    <location>
        <begin position="254"/>
        <end position="278"/>
    </location>
</feature>
<evidence type="ECO:0008006" key="4">
    <source>
        <dbReference type="Google" id="ProtNLM"/>
    </source>
</evidence>
<dbReference type="GO" id="GO:0006508">
    <property type="term" value="P:proteolysis"/>
    <property type="evidence" value="ECO:0007669"/>
    <property type="project" value="InterPro"/>
</dbReference>
<keyword evidence="3" id="KW-1185">Reference proteome</keyword>
<dbReference type="EMBL" id="JABEYC010000534">
    <property type="protein sequence ID" value="KAF4976453.1"/>
    <property type="molecule type" value="Genomic_DNA"/>
</dbReference>
<accession>A0A8H4UHQ8</accession>
<keyword evidence="1" id="KW-1133">Transmembrane helix</keyword>
<gene>
    <name evidence="2" type="ORF">FZEAL_6891</name>
</gene>
<evidence type="ECO:0000313" key="2">
    <source>
        <dbReference type="EMBL" id="KAF4976453.1"/>
    </source>
</evidence>
<dbReference type="InterPro" id="IPR036852">
    <property type="entry name" value="Peptidase_S8/S53_dom_sf"/>
</dbReference>
<dbReference type="AlphaFoldDB" id="A0A8H4UHQ8"/>
<sequence length="339" mass="36676">METRLPSSPAKLEDPTQPLHMISSAASGGFWVDISHERLLRVHSIGGRLLAVDSQTQTNHERHRKNAVVALIDDGVDSCDSAYSQRGIEGKTVDYQGGGAGHYYISAKGQSAKTARNGGARPSMPALQLQPSKQLFKDVNIISMSWMIPVSQNRSEQKEVPDAVLERGCKQNVLMFCSSSDKLSSIGHYPSAFKHQRSFFIGAAHNHGSPYGHVGKGNDFISPGVNINTVGGSTLPAYLADKTCSTKYNTGSSIAAALAAGLAATITYCFNASALAIITAMVNQRNNYLAGSELVNPEHVGRIAEYETLNKTFIKIRTKGLMANELFIPVWERPLLKLD</sequence>
<dbReference type="GO" id="GO:0004252">
    <property type="term" value="F:serine-type endopeptidase activity"/>
    <property type="evidence" value="ECO:0007669"/>
    <property type="project" value="InterPro"/>
</dbReference>
<dbReference type="SUPFAM" id="SSF52743">
    <property type="entry name" value="Subtilisin-like"/>
    <property type="match status" value="1"/>
</dbReference>
<dbReference type="OrthoDB" id="5093543at2759"/>